<evidence type="ECO:0000313" key="5">
    <source>
        <dbReference type="EMBL" id="STV20119.1"/>
    </source>
</evidence>
<dbReference type="EMBL" id="UGLB01000003">
    <property type="protein sequence ID" value="STT47810.1"/>
    <property type="molecule type" value="Genomic_DNA"/>
</dbReference>
<organism evidence="4 6">
    <name type="scientific">Klebsiella pneumoniae</name>
    <dbReference type="NCBI Taxonomy" id="573"/>
    <lineage>
        <taxon>Bacteria</taxon>
        <taxon>Pseudomonadati</taxon>
        <taxon>Pseudomonadota</taxon>
        <taxon>Gammaproteobacteria</taxon>
        <taxon>Enterobacterales</taxon>
        <taxon>Enterobacteriaceae</taxon>
        <taxon>Klebsiella/Raoultella group</taxon>
        <taxon>Klebsiella</taxon>
        <taxon>Klebsiella pneumoniae complex</taxon>
    </lineage>
</organism>
<accession>A0A377VZ28</accession>
<dbReference type="SUPFAM" id="SSF52540">
    <property type="entry name" value="P-loop containing nucleoside triphosphate hydrolases"/>
    <property type="match status" value="1"/>
</dbReference>
<dbReference type="GO" id="GO:0016887">
    <property type="term" value="F:ATP hydrolysis activity"/>
    <property type="evidence" value="ECO:0007669"/>
    <property type="project" value="InterPro"/>
</dbReference>
<gene>
    <name evidence="4" type="primary">hmuV_2</name>
    <name evidence="5" type="ORF">NCTC204_04552</name>
    <name evidence="4" type="ORF">NCTC9637_02735</name>
</gene>
<proteinExistence type="inferred from homology"/>
<dbReference type="EC" id="3.6.3.-" evidence="4"/>
<evidence type="ECO:0000256" key="1">
    <source>
        <dbReference type="ARBA" id="ARBA00005417"/>
    </source>
</evidence>
<protein>
    <submittedName>
        <fullName evidence="4">Manganese ABC transporter, ATP-binding protein SitB</fullName>
        <ecNumber evidence="4">3.6.3.-</ecNumber>
    </submittedName>
</protein>
<reference evidence="6 7" key="1">
    <citation type="submission" date="2018-06" db="EMBL/GenBank/DDBJ databases">
        <authorList>
            <consortium name="Pathogen Informatics"/>
            <person name="Doyle S."/>
        </authorList>
    </citation>
    <scope>NUCLEOTIDE SEQUENCE [LARGE SCALE GENOMIC DNA]</scope>
    <source>
        <strain evidence="5 7">NCTC204</strain>
        <strain evidence="4 6">NCTC9637</strain>
    </source>
</reference>
<evidence type="ECO:0000313" key="7">
    <source>
        <dbReference type="Proteomes" id="UP000255192"/>
    </source>
</evidence>
<keyword evidence="4" id="KW-0378">Hydrolase</keyword>
<name>A0A377VZ28_KLEPN</name>
<comment type="similarity">
    <text evidence="1">Belongs to the ABC transporter superfamily.</text>
</comment>
<dbReference type="PANTHER" id="PTHR42734">
    <property type="entry name" value="METAL TRANSPORT SYSTEM ATP-BINDING PROTEIN TM_0124-RELATED"/>
    <property type="match status" value="1"/>
</dbReference>
<dbReference type="EMBL" id="UGMD01000002">
    <property type="protein sequence ID" value="STV20119.1"/>
    <property type="molecule type" value="Genomic_DNA"/>
</dbReference>
<dbReference type="PANTHER" id="PTHR42734:SF5">
    <property type="entry name" value="IRON TRANSPORT SYSTEM ATP-BINDING PROTEIN HI_0361-RELATED"/>
    <property type="match status" value="1"/>
</dbReference>
<evidence type="ECO:0000259" key="3">
    <source>
        <dbReference type="Pfam" id="PF00005"/>
    </source>
</evidence>
<dbReference type="Pfam" id="PF00005">
    <property type="entry name" value="ABC_tran"/>
    <property type="match status" value="1"/>
</dbReference>
<keyword evidence="2" id="KW-0813">Transport</keyword>
<sequence length="116" mass="12404">MSQAAGITVAGLTVVYRNGHKALQNASFSVPKGSNAALLGVNGSEKSTLFRAMMGFVSPSYGTISLLGMPPAQALRRNIIAYVPQSEEIDWSFPVLVEDVVMMGRYGHMGMLRRAG</sequence>
<dbReference type="AlphaFoldDB" id="A0A377VZ28"/>
<dbReference type="Proteomes" id="UP000255192">
    <property type="component" value="Unassembled WGS sequence"/>
</dbReference>
<evidence type="ECO:0000313" key="4">
    <source>
        <dbReference type="EMBL" id="STT47810.1"/>
    </source>
</evidence>
<evidence type="ECO:0000313" key="6">
    <source>
        <dbReference type="Proteomes" id="UP000255099"/>
    </source>
</evidence>
<dbReference type="InterPro" id="IPR050153">
    <property type="entry name" value="Metal_Ion_Import_ABC"/>
</dbReference>
<keyword evidence="4" id="KW-0547">Nucleotide-binding</keyword>
<dbReference type="InterPro" id="IPR003439">
    <property type="entry name" value="ABC_transporter-like_ATP-bd"/>
</dbReference>
<dbReference type="Gene3D" id="3.40.50.300">
    <property type="entry name" value="P-loop containing nucleotide triphosphate hydrolases"/>
    <property type="match status" value="1"/>
</dbReference>
<dbReference type="GO" id="GO:0005524">
    <property type="term" value="F:ATP binding"/>
    <property type="evidence" value="ECO:0007669"/>
    <property type="project" value="UniProtKB-KW"/>
</dbReference>
<evidence type="ECO:0000256" key="2">
    <source>
        <dbReference type="ARBA" id="ARBA00022448"/>
    </source>
</evidence>
<dbReference type="Proteomes" id="UP000255099">
    <property type="component" value="Unassembled WGS sequence"/>
</dbReference>
<keyword evidence="4" id="KW-0067">ATP-binding</keyword>
<dbReference type="InterPro" id="IPR027417">
    <property type="entry name" value="P-loop_NTPase"/>
</dbReference>
<feature type="domain" description="ABC transporter" evidence="3">
    <location>
        <begin position="23"/>
        <end position="89"/>
    </location>
</feature>